<dbReference type="Proteomes" id="UP000634136">
    <property type="component" value="Unassembled WGS sequence"/>
</dbReference>
<accession>A0A834X897</accession>
<proteinExistence type="predicted"/>
<comment type="caution">
    <text evidence="1">The sequence shown here is derived from an EMBL/GenBank/DDBJ whole genome shotgun (WGS) entry which is preliminary data.</text>
</comment>
<gene>
    <name evidence="1" type="ORF">G2W53_008194</name>
</gene>
<evidence type="ECO:0000313" key="1">
    <source>
        <dbReference type="EMBL" id="KAF7839712.1"/>
    </source>
</evidence>
<dbReference type="AlphaFoldDB" id="A0A834X897"/>
<keyword evidence="2" id="KW-1185">Reference proteome</keyword>
<sequence length="43" mass="5189">MAYEGLVPFQKEEMRRKLSIQKLKQIVSSWIKKGAWNHQLPKY</sequence>
<organism evidence="1 2">
    <name type="scientific">Senna tora</name>
    <dbReference type="NCBI Taxonomy" id="362788"/>
    <lineage>
        <taxon>Eukaryota</taxon>
        <taxon>Viridiplantae</taxon>
        <taxon>Streptophyta</taxon>
        <taxon>Embryophyta</taxon>
        <taxon>Tracheophyta</taxon>
        <taxon>Spermatophyta</taxon>
        <taxon>Magnoliopsida</taxon>
        <taxon>eudicotyledons</taxon>
        <taxon>Gunneridae</taxon>
        <taxon>Pentapetalae</taxon>
        <taxon>rosids</taxon>
        <taxon>fabids</taxon>
        <taxon>Fabales</taxon>
        <taxon>Fabaceae</taxon>
        <taxon>Caesalpinioideae</taxon>
        <taxon>Cassia clade</taxon>
        <taxon>Senna</taxon>
    </lineage>
</organism>
<name>A0A834X897_9FABA</name>
<protein>
    <submittedName>
        <fullName evidence="1">Nuclear poly(A) polymerase 3 isoform X2</fullName>
    </submittedName>
</protein>
<dbReference type="OrthoDB" id="412748at2759"/>
<reference evidence="1" key="1">
    <citation type="submission" date="2020-09" db="EMBL/GenBank/DDBJ databases">
        <title>Genome-Enabled Discovery of Anthraquinone Biosynthesis in Senna tora.</title>
        <authorList>
            <person name="Kang S.-H."/>
            <person name="Pandey R.P."/>
            <person name="Lee C.-M."/>
            <person name="Sim J.-S."/>
            <person name="Jeong J.-T."/>
            <person name="Choi B.-S."/>
            <person name="Jung M."/>
            <person name="Ginzburg D."/>
            <person name="Zhao K."/>
            <person name="Won S.Y."/>
            <person name="Oh T.-J."/>
            <person name="Yu Y."/>
            <person name="Kim N.-H."/>
            <person name="Lee O.R."/>
            <person name="Lee T.-H."/>
            <person name="Bashyal P."/>
            <person name="Kim T.-S."/>
            <person name="Lee W.-H."/>
            <person name="Kawkins C."/>
            <person name="Kim C.-K."/>
            <person name="Kim J.S."/>
            <person name="Ahn B.O."/>
            <person name="Rhee S.Y."/>
            <person name="Sohng J.K."/>
        </authorList>
    </citation>
    <scope>NUCLEOTIDE SEQUENCE</scope>
    <source>
        <tissue evidence="1">Leaf</tissue>
    </source>
</reference>
<dbReference type="EMBL" id="JAAIUW010000003">
    <property type="protein sequence ID" value="KAF7839712.1"/>
    <property type="molecule type" value="Genomic_DNA"/>
</dbReference>
<evidence type="ECO:0000313" key="2">
    <source>
        <dbReference type="Proteomes" id="UP000634136"/>
    </source>
</evidence>